<feature type="transmembrane region" description="Helical" evidence="1">
    <location>
        <begin position="266"/>
        <end position="288"/>
    </location>
</feature>
<proteinExistence type="predicted"/>
<feature type="transmembrane region" description="Helical" evidence="1">
    <location>
        <begin position="127"/>
        <end position="147"/>
    </location>
</feature>
<feature type="transmembrane region" description="Helical" evidence="1">
    <location>
        <begin position="240"/>
        <end position="260"/>
    </location>
</feature>
<feature type="domain" description="EamA" evidence="2">
    <location>
        <begin position="153"/>
        <end position="283"/>
    </location>
</feature>
<protein>
    <submittedName>
        <fullName evidence="3">EamA-like transporter family protein</fullName>
    </submittedName>
</protein>
<evidence type="ECO:0000313" key="4">
    <source>
        <dbReference type="Proteomes" id="UP000255177"/>
    </source>
</evidence>
<evidence type="ECO:0000256" key="1">
    <source>
        <dbReference type="SAM" id="Phobius"/>
    </source>
</evidence>
<accession>A0A380T0G5</accession>
<dbReference type="EMBL" id="UIDD01000008">
    <property type="protein sequence ID" value="SUQ63729.1"/>
    <property type="molecule type" value="Genomic_DNA"/>
</dbReference>
<dbReference type="PANTHER" id="PTHR22911:SF102">
    <property type="entry name" value="MEMBRANE PROTEIN"/>
    <property type="match status" value="1"/>
</dbReference>
<feature type="domain" description="EamA" evidence="2">
    <location>
        <begin position="11"/>
        <end position="138"/>
    </location>
</feature>
<reference evidence="4" key="1">
    <citation type="submission" date="2018-07" db="EMBL/GenBank/DDBJ databases">
        <authorList>
            <person name="Blom J."/>
        </authorList>
    </citation>
    <scope>NUCLEOTIDE SEQUENCE [LARGE SCALE GENOMIC DNA]</scope>
    <source>
        <strain evidence="4">CCOS 864</strain>
    </source>
</reference>
<dbReference type="SUPFAM" id="SSF103481">
    <property type="entry name" value="Multidrug resistance efflux transporter EmrE"/>
    <property type="match status" value="2"/>
</dbReference>
<organism evidence="3 4">
    <name type="scientific">Pseudomonas wadenswilerensis</name>
    <dbReference type="NCBI Taxonomy" id="1785161"/>
    <lineage>
        <taxon>Bacteria</taxon>
        <taxon>Pseudomonadati</taxon>
        <taxon>Pseudomonadota</taxon>
        <taxon>Gammaproteobacteria</taxon>
        <taxon>Pseudomonadales</taxon>
        <taxon>Pseudomonadaceae</taxon>
        <taxon>Pseudomonas</taxon>
    </lineage>
</organism>
<keyword evidence="1" id="KW-0812">Transmembrane</keyword>
<gene>
    <name evidence="3" type="ORF">CCOS864_03182</name>
</gene>
<feature type="transmembrane region" description="Helical" evidence="1">
    <location>
        <begin position="68"/>
        <end position="87"/>
    </location>
</feature>
<feature type="transmembrane region" description="Helical" evidence="1">
    <location>
        <begin position="7"/>
        <end position="26"/>
    </location>
</feature>
<dbReference type="Pfam" id="PF00892">
    <property type="entry name" value="EamA"/>
    <property type="match status" value="2"/>
</dbReference>
<feature type="transmembrane region" description="Helical" evidence="1">
    <location>
        <begin position="178"/>
        <end position="199"/>
    </location>
</feature>
<keyword evidence="4" id="KW-1185">Reference proteome</keyword>
<dbReference type="Proteomes" id="UP000255177">
    <property type="component" value="Unassembled WGS sequence"/>
</dbReference>
<evidence type="ECO:0000259" key="2">
    <source>
        <dbReference type="Pfam" id="PF00892"/>
    </source>
</evidence>
<keyword evidence="1" id="KW-1133">Transmembrane helix</keyword>
<feature type="transmembrane region" description="Helical" evidence="1">
    <location>
        <begin position="211"/>
        <end position="233"/>
    </location>
</feature>
<feature type="transmembrane region" description="Helical" evidence="1">
    <location>
        <begin position="32"/>
        <end position="56"/>
    </location>
</feature>
<dbReference type="PANTHER" id="PTHR22911">
    <property type="entry name" value="ACYL-MALONYL CONDENSING ENZYME-RELATED"/>
    <property type="match status" value="1"/>
</dbReference>
<dbReference type="RefSeq" id="WP_115087269.1">
    <property type="nucleotide sequence ID" value="NZ_CBCSFG010000015.1"/>
</dbReference>
<sequence>MHLKTRGTLEMTAAMLISGTVGWFVLAADQPAAAVVFWRCLFGALALLLACAGLGLLRRGRISRRQALAAAVGGVALVLNWVLLFSAYGHASIAVSTVVYHTQPFMLVGLGMLLFAEKMTAGKAGWLLAAFAGMLLIVMAGSSADAVAGDYRLGVLMALGAAFFYAIAAVITKRLHGVAPQLIVLIQMLVGVGLLAPFAQVPGLTRAPATWAWLATIGIVHTGLMSTLLYSAIQKIPTSLVGALSFIYPVVAILVDWLALGHPLSALQLAGSGLILLAAAGMTFGWTLRITTATRPIAGKASSHRGR</sequence>
<feature type="transmembrane region" description="Helical" evidence="1">
    <location>
        <begin position="153"/>
        <end position="171"/>
    </location>
</feature>
<dbReference type="AlphaFoldDB" id="A0A380T0G5"/>
<feature type="transmembrane region" description="Helical" evidence="1">
    <location>
        <begin position="93"/>
        <end position="115"/>
    </location>
</feature>
<dbReference type="InterPro" id="IPR000620">
    <property type="entry name" value="EamA_dom"/>
</dbReference>
<name>A0A380T0G5_9PSED</name>
<dbReference type="InterPro" id="IPR037185">
    <property type="entry name" value="EmrE-like"/>
</dbReference>
<keyword evidence="1" id="KW-0472">Membrane</keyword>
<evidence type="ECO:0000313" key="3">
    <source>
        <dbReference type="EMBL" id="SUQ63729.1"/>
    </source>
</evidence>
<dbReference type="GO" id="GO:0016020">
    <property type="term" value="C:membrane"/>
    <property type="evidence" value="ECO:0007669"/>
    <property type="project" value="InterPro"/>
</dbReference>